<gene>
    <name evidence="2" type="ORF">NCTC10783_01577</name>
</gene>
<reference evidence="2 3" key="1">
    <citation type="submission" date="2018-12" db="EMBL/GenBank/DDBJ databases">
        <authorList>
            <consortium name="Pathogen Informatics"/>
        </authorList>
    </citation>
    <scope>NUCLEOTIDE SEQUENCE [LARGE SCALE GENOMIC DNA]</scope>
    <source>
        <strain evidence="2 3">NCTC10783</strain>
    </source>
</reference>
<proteinExistence type="predicted"/>
<dbReference type="Proteomes" id="UP000278078">
    <property type="component" value="Chromosome"/>
</dbReference>
<accession>A0A3S4N6R1</accession>
<dbReference type="InterPro" id="IPR041329">
    <property type="entry name" value="YubB_C"/>
</dbReference>
<evidence type="ECO:0000313" key="3">
    <source>
        <dbReference type="Proteomes" id="UP000278078"/>
    </source>
</evidence>
<protein>
    <recommendedName>
        <fullName evidence="1">YubB ferredoxin-like domain-containing protein</fullName>
    </recommendedName>
</protein>
<evidence type="ECO:0000259" key="1">
    <source>
        <dbReference type="Pfam" id="PF18406"/>
    </source>
</evidence>
<feature type="domain" description="YubB ferredoxin-like" evidence="1">
    <location>
        <begin position="115"/>
        <end position="194"/>
    </location>
</feature>
<dbReference type="AlphaFoldDB" id="A0A3S4N6R1"/>
<dbReference type="EMBL" id="LR134300">
    <property type="protein sequence ID" value="VEE45718.1"/>
    <property type="molecule type" value="Genomic_DNA"/>
</dbReference>
<organism evidence="2 3">
    <name type="scientific">Pseudomonas fluorescens</name>
    <dbReference type="NCBI Taxonomy" id="294"/>
    <lineage>
        <taxon>Bacteria</taxon>
        <taxon>Pseudomonadati</taxon>
        <taxon>Pseudomonadota</taxon>
        <taxon>Gammaproteobacteria</taxon>
        <taxon>Pseudomonadales</taxon>
        <taxon>Pseudomonadaceae</taxon>
        <taxon>Pseudomonas</taxon>
    </lineage>
</organism>
<evidence type="ECO:0000313" key="2">
    <source>
        <dbReference type="EMBL" id="VEE45718.1"/>
    </source>
</evidence>
<name>A0A3S4N6R1_PSEFL</name>
<sequence>MPNWVTNKVKAPQEVIQAMVSEEGRIDFGKIIKFGGEFPWNGVSVDAETAAERVLNLPLNSHPLVGSMQKSSRDRVDVSKLSDESFEQFIQMLRNHRQTGYLHDMDFARSAWGTKWNAYESRVDGPESASFETAWSFPEPIFLKLSSMFPEATIELNYADEDIGSNCGTVRFKGGEAIYRDESAGWNSMSGADRERWTSFAYEVKGWERDQEDD</sequence>
<dbReference type="Pfam" id="PF18406">
    <property type="entry name" value="DUF1281_C"/>
    <property type="match status" value="1"/>
</dbReference>